<gene>
    <name evidence="2" type="ORF">SAMN04487987_10161</name>
</gene>
<dbReference type="STRING" id="870482.SAMN04487987_10161"/>
<reference evidence="3" key="1">
    <citation type="submission" date="2016-10" db="EMBL/GenBank/DDBJ databases">
        <authorList>
            <person name="Varghese N."/>
            <person name="Submissions S."/>
        </authorList>
    </citation>
    <scope>NUCLEOTIDE SEQUENCE [LARGE SCALE GENOMIC DNA]</scope>
    <source>
        <strain evidence="3">DSM 25730</strain>
    </source>
</reference>
<protein>
    <recommendedName>
        <fullName evidence="4">Outer membrane protein beta-barrel domain-containing protein</fullName>
    </recommendedName>
</protein>
<dbReference type="Proteomes" id="UP000199439">
    <property type="component" value="Unassembled WGS sequence"/>
</dbReference>
<accession>A0A1I1M877</accession>
<evidence type="ECO:0000313" key="3">
    <source>
        <dbReference type="Proteomes" id="UP000199439"/>
    </source>
</evidence>
<dbReference type="InterPro" id="IPR046495">
    <property type="entry name" value="DUF6588"/>
</dbReference>
<feature type="chain" id="PRO_5011738634" description="Outer membrane protein beta-barrel domain-containing protein" evidence="1">
    <location>
        <begin position="20"/>
        <end position="352"/>
    </location>
</feature>
<proteinExistence type="predicted"/>
<organism evidence="2 3">
    <name type="scientific">Algibacter pectinivorans</name>
    <dbReference type="NCBI Taxonomy" id="870482"/>
    <lineage>
        <taxon>Bacteria</taxon>
        <taxon>Pseudomonadati</taxon>
        <taxon>Bacteroidota</taxon>
        <taxon>Flavobacteriia</taxon>
        <taxon>Flavobacteriales</taxon>
        <taxon>Flavobacteriaceae</taxon>
        <taxon>Algibacter</taxon>
    </lineage>
</organism>
<dbReference type="OrthoDB" id="9775382at2"/>
<name>A0A1I1M877_9FLAO</name>
<sequence>MKKLSLLMLLCFVTITSKAQDIDALLAAGVDNAERFADDYLAPGTNGLMHSMNANWFNTADAKPLGGFEISVIVNAASVKDDNKSFLMNIADYNMPGQDFDIEFADGADTKMVATALGENDSDIDIIVRYDDPLSPGEDRNREERITLPSGIGDASANLLPTAFLQGALGLSKGIELKARFVPKIETDDVELNMYGAGLQLEFTKWLPADKVLPVAVSGLVAYTHLDGVYNLTESSGIDGENQRLVNDTSTWLFQLIASTKLPVINFYGGLGYIKGTSESDLLGTYEINNGPLSFLSEEDRTVKDPFSISSDVAAVRGTIGTKLKLGFFRLNAEYHVSEFDSFSVGINFGFR</sequence>
<dbReference type="RefSeq" id="WP_092847614.1">
    <property type="nucleotide sequence ID" value="NZ_FOMI01000001.1"/>
</dbReference>
<evidence type="ECO:0008006" key="4">
    <source>
        <dbReference type="Google" id="ProtNLM"/>
    </source>
</evidence>
<evidence type="ECO:0000256" key="1">
    <source>
        <dbReference type="SAM" id="SignalP"/>
    </source>
</evidence>
<keyword evidence="3" id="KW-1185">Reference proteome</keyword>
<dbReference type="EMBL" id="FOMI01000001">
    <property type="protein sequence ID" value="SFC80972.1"/>
    <property type="molecule type" value="Genomic_DNA"/>
</dbReference>
<dbReference type="Pfam" id="PF20230">
    <property type="entry name" value="DUF6588"/>
    <property type="match status" value="1"/>
</dbReference>
<keyword evidence="1" id="KW-0732">Signal</keyword>
<dbReference type="AlphaFoldDB" id="A0A1I1M877"/>
<feature type="signal peptide" evidence="1">
    <location>
        <begin position="1"/>
        <end position="19"/>
    </location>
</feature>
<evidence type="ECO:0000313" key="2">
    <source>
        <dbReference type="EMBL" id="SFC80972.1"/>
    </source>
</evidence>